<evidence type="ECO:0000313" key="7">
    <source>
        <dbReference type="EMBL" id="QJW36771.1"/>
    </source>
</evidence>
<gene>
    <name evidence="7" type="ORF">FIC82_011785</name>
</gene>
<feature type="signal peptide" evidence="5">
    <location>
        <begin position="1"/>
        <end position="27"/>
    </location>
</feature>
<dbReference type="KEGG" id="cprt:FIC82_011785"/>
<dbReference type="PROSITE" id="PS50983">
    <property type="entry name" value="FE_B12_PBP"/>
    <property type="match status" value="1"/>
</dbReference>
<evidence type="ECO:0000256" key="3">
    <source>
        <dbReference type="ARBA" id="ARBA00022448"/>
    </source>
</evidence>
<evidence type="ECO:0000259" key="6">
    <source>
        <dbReference type="PROSITE" id="PS50983"/>
    </source>
</evidence>
<dbReference type="Proteomes" id="UP000451354">
    <property type="component" value="Chromosome"/>
</dbReference>
<dbReference type="GO" id="GO:0030288">
    <property type="term" value="C:outer membrane-bounded periplasmic space"/>
    <property type="evidence" value="ECO:0007669"/>
    <property type="project" value="TreeGrafter"/>
</dbReference>
<dbReference type="EMBL" id="CP052757">
    <property type="protein sequence ID" value="QJW36771.1"/>
    <property type="molecule type" value="Genomic_DNA"/>
</dbReference>
<name>A0A6M5UHP7_9MICO</name>
<accession>A0A6M5UHP7</accession>
<dbReference type="PROSITE" id="PS51257">
    <property type="entry name" value="PROKAR_LIPOPROTEIN"/>
    <property type="match status" value="1"/>
</dbReference>
<dbReference type="Gene3D" id="3.40.50.1980">
    <property type="entry name" value="Nitrogenase molybdenum iron protein domain"/>
    <property type="match status" value="2"/>
</dbReference>
<protein>
    <submittedName>
        <fullName evidence="7">ABC transporter substrate-binding protein</fullName>
    </submittedName>
</protein>
<proteinExistence type="inferred from homology"/>
<dbReference type="SUPFAM" id="SSF53807">
    <property type="entry name" value="Helical backbone' metal receptor"/>
    <property type="match status" value="1"/>
</dbReference>
<keyword evidence="4 5" id="KW-0732">Signal</keyword>
<comment type="subcellular location">
    <subcellularLocation>
        <location evidence="1">Cell envelope</location>
    </subcellularLocation>
</comment>
<dbReference type="RefSeq" id="WP_154798680.1">
    <property type="nucleotide sequence ID" value="NZ_CP052757.1"/>
</dbReference>
<evidence type="ECO:0000256" key="2">
    <source>
        <dbReference type="ARBA" id="ARBA00008814"/>
    </source>
</evidence>
<evidence type="ECO:0000256" key="4">
    <source>
        <dbReference type="ARBA" id="ARBA00022729"/>
    </source>
</evidence>
<comment type="similarity">
    <text evidence="2">Belongs to the bacterial solute-binding protein 8 family.</text>
</comment>
<keyword evidence="3" id="KW-0813">Transport</keyword>
<reference evidence="7 8" key="1">
    <citation type="journal article" date="2022" name="Int. J. Syst. Evol. Microbiol.">
        <title>Cellulosimicrobium protaetiae sp. nov., isolated from the gut of the larva of Protaetia brevitarsis seulensis.</title>
        <authorList>
            <person name="Le Han H."/>
            <person name="Nguyen T.T.H."/>
            <person name="Li Z."/>
            <person name="Shin N.R."/>
            <person name="Kim S.G."/>
        </authorList>
    </citation>
    <scope>NUCLEOTIDE SEQUENCE [LARGE SCALE GENOMIC DNA]</scope>
    <source>
        <strain evidence="7 8">BI34</strain>
    </source>
</reference>
<feature type="domain" description="Fe/B12 periplasmic-binding" evidence="6">
    <location>
        <begin position="73"/>
        <end position="346"/>
    </location>
</feature>
<dbReference type="InterPro" id="IPR051313">
    <property type="entry name" value="Bact_iron-sidero_bind"/>
</dbReference>
<dbReference type="InterPro" id="IPR002491">
    <property type="entry name" value="ABC_transptr_periplasmic_BD"/>
</dbReference>
<dbReference type="GO" id="GO:1901678">
    <property type="term" value="P:iron coordination entity transport"/>
    <property type="evidence" value="ECO:0007669"/>
    <property type="project" value="UniProtKB-ARBA"/>
</dbReference>
<dbReference type="PANTHER" id="PTHR30532:SF24">
    <property type="entry name" value="FERRIC ENTEROBACTIN-BINDING PERIPLASMIC PROTEIN FEPB"/>
    <property type="match status" value="1"/>
</dbReference>
<organism evidence="7 8">
    <name type="scientific">Cellulosimicrobium protaetiae</name>
    <dbReference type="NCBI Taxonomy" id="2587808"/>
    <lineage>
        <taxon>Bacteria</taxon>
        <taxon>Bacillati</taxon>
        <taxon>Actinomycetota</taxon>
        <taxon>Actinomycetes</taxon>
        <taxon>Micrococcales</taxon>
        <taxon>Promicromonosporaceae</taxon>
        <taxon>Cellulosimicrobium</taxon>
    </lineage>
</organism>
<keyword evidence="8" id="KW-1185">Reference proteome</keyword>
<dbReference type="AlphaFoldDB" id="A0A6M5UHP7"/>
<dbReference type="OrthoDB" id="9793175at2"/>
<dbReference type="Pfam" id="PF01497">
    <property type="entry name" value="Peripla_BP_2"/>
    <property type="match status" value="1"/>
</dbReference>
<evidence type="ECO:0000256" key="5">
    <source>
        <dbReference type="SAM" id="SignalP"/>
    </source>
</evidence>
<evidence type="ECO:0000256" key="1">
    <source>
        <dbReference type="ARBA" id="ARBA00004196"/>
    </source>
</evidence>
<sequence length="346" mass="36241">MLSSRRPARRPLAALAALAATASLVLAGCSAGTTSGAGSEPSADPGATATETAAERVVATDQGDVTVPTDPQRVVVLNHALAGYLYALDVPVLAVVPEVTDDPDPKFSEFWAEEAEADGTELIEWSADGYNLEAILALEPDLIVGGGWGFPLKQATDVYDGLSQIAPTVLVSGTYTTWQEQFAFLAQDVLDDTATYDELVAGYDDRVAEVADAITVPEGETAFLALTSEGKTFALIEGTALPNTFTELGFAIQPVQEQTGAEPYTPGGDMFEVSAEQVTSVVTAPNVFVIGFNGAEVDFDALAADPVYAGLPSFAAGAAHELPTWTIRGDFHEAMALLDVVEEQFS</sequence>
<dbReference type="PANTHER" id="PTHR30532">
    <property type="entry name" value="IRON III DICITRATE-BINDING PERIPLASMIC PROTEIN"/>
    <property type="match status" value="1"/>
</dbReference>
<evidence type="ECO:0000313" key="8">
    <source>
        <dbReference type="Proteomes" id="UP000451354"/>
    </source>
</evidence>
<feature type="chain" id="PRO_5038788143" evidence="5">
    <location>
        <begin position="28"/>
        <end position="346"/>
    </location>
</feature>